<accession>A0A0W0WX40</accession>
<name>A0A0W0WX40_9GAMM</name>
<dbReference type="Proteomes" id="UP000054858">
    <property type="component" value="Unassembled WGS sequence"/>
</dbReference>
<dbReference type="PROSITE" id="PS50828">
    <property type="entry name" value="SMR"/>
    <property type="match status" value="1"/>
</dbReference>
<dbReference type="SUPFAM" id="SSF160443">
    <property type="entry name" value="SMR domain-like"/>
    <property type="match status" value="1"/>
</dbReference>
<feature type="domain" description="Smr" evidence="1">
    <location>
        <begin position="96"/>
        <end position="176"/>
    </location>
</feature>
<dbReference type="InterPro" id="IPR002625">
    <property type="entry name" value="Smr_dom"/>
</dbReference>
<dbReference type="PANTHER" id="PTHR35562">
    <property type="entry name" value="DNA ENDONUCLEASE SMRA-RELATED"/>
    <property type="match status" value="1"/>
</dbReference>
<dbReference type="Gene3D" id="3.30.1370.110">
    <property type="match status" value="1"/>
</dbReference>
<organism evidence="2 3">
    <name type="scientific">Legionella oakridgensis</name>
    <dbReference type="NCBI Taxonomy" id="29423"/>
    <lineage>
        <taxon>Bacteria</taxon>
        <taxon>Pseudomonadati</taxon>
        <taxon>Pseudomonadota</taxon>
        <taxon>Gammaproteobacteria</taxon>
        <taxon>Legionellales</taxon>
        <taxon>Legionellaceae</taxon>
        <taxon>Legionella</taxon>
    </lineage>
</organism>
<protein>
    <submittedName>
        <fullName evidence="2">DNA mismatch repair protein-like protein</fullName>
    </submittedName>
</protein>
<dbReference type="SMART" id="SM00463">
    <property type="entry name" value="SMR"/>
    <property type="match status" value="1"/>
</dbReference>
<dbReference type="PATRIC" id="fig|29423.5.peg.2120"/>
<dbReference type="Pfam" id="PF01713">
    <property type="entry name" value="Smr"/>
    <property type="match status" value="1"/>
</dbReference>
<dbReference type="PANTHER" id="PTHR35562:SF2">
    <property type="entry name" value="DNA ENDONUCLEASE SMRA-RELATED"/>
    <property type="match status" value="1"/>
</dbReference>
<evidence type="ECO:0000259" key="1">
    <source>
        <dbReference type="PROSITE" id="PS50828"/>
    </source>
</evidence>
<dbReference type="InterPro" id="IPR036063">
    <property type="entry name" value="Smr_dom_sf"/>
</dbReference>
<dbReference type="AlphaFoldDB" id="A0A0W0WX40"/>
<dbReference type="EMBL" id="LNYP01000031">
    <property type="protein sequence ID" value="KTD36885.1"/>
    <property type="molecule type" value="Genomic_DNA"/>
</dbReference>
<evidence type="ECO:0000313" key="3">
    <source>
        <dbReference type="Proteomes" id="UP000054858"/>
    </source>
</evidence>
<gene>
    <name evidence="2" type="ORF">Loak_2021</name>
</gene>
<dbReference type="RefSeq" id="WP_025385236.1">
    <property type="nucleotide sequence ID" value="NZ_LCUA01000027.1"/>
</dbReference>
<sequence length="184" mass="21320">MSKDFLSDEDKALFQQAVLNVKPLEKKNRIIKERPVIHKPQKKPTFENSPSDFIYLSSQYIEPVSTHEILSYCEPGFPRKRFAQLKKGQIRWQAHLDLHGLQTESARDSLSNFIMKQYQQENRCLLIIHGKGGHHGEPPVLKSYVNHWLKQIPQVMAFHSAIPRDGGTGAVYLLLKRFNRMESI</sequence>
<reference evidence="2 3" key="1">
    <citation type="submission" date="2015-11" db="EMBL/GenBank/DDBJ databases">
        <title>Genomic analysis of 38 Legionella species identifies large and diverse effector repertoires.</title>
        <authorList>
            <person name="Burstein D."/>
            <person name="Amaro F."/>
            <person name="Zusman T."/>
            <person name="Lifshitz Z."/>
            <person name="Cohen O."/>
            <person name="Gilbert J.A."/>
            <person name="Pupko T."/>
            <person name="Shuman H.A."/>
            <person name="Segal G."/>
        </authorList>
    </citation>
    <scope>NUCLEOTIDE SEQUENCE [LARGE SCALE GENOMIC DNA]</scope>
    <source>
        <strain evidence="2 3">Oak Ridge-10</strain>
    </source>
</reference>
<proteinExistence type="predicted"/>
<comment type="caution">
    <text evidence="2">The sequence shown here is derived from an EMBL/GenBank/DDBJ whole genome shotgun (WGS) entry which is preliminary data.</text>
</comment>
<evidence type="ECO:0000313" key="2">
    <source>
        <dbReference type="EMBL" id="KTD36885.1"/>
    </source>
</evidence>